<evidence type="ECO:0000313" key="3">
    <source>
        <dbReference type="Proteomes" id="UP000748025"/>
    </source>
</evidence>
<name>A0A9P7N6Y6_9HYPO</name>
<evidence type="ECO:0000313" key="2">
    <source>
        <dbReference type="EMBL" id="KAG5993121.1"/>
    </source>
</evidence>
<organism evidence="2 3">
    <name type="scientific">Claviceps pusilla</name>
    <dbReference type="NCBI Taxonomy" id="123648"/>
    <lineage>
        <taxon>Eukaryota</taxon>
        <taxon>Fungi</taxon>
        <taxon>Dikarya</taxon>
        <taxon>Ascomycota</taxon>
        <taxon>Pezizomycotina</taxon>
        <taxon>Sordariomycetes</taxon>
        <taxon>Hypocreomycetidae</taxon>
        <taxon>Hypocreales</taxon>
        <taxon>Clavicipitaceae</taxon>
        <taxon>Claviceps</taxon>
    </lineage>
</organism>
<gene>
    <name evidence="2" type="ORF">E4U43_003586</name>
</gene>
<keyword evidence="3" id="KW-1185">Reference proteome</keyword>
<dbReference type="Pfam" id="PF12855">
    <property type="entry name" value="Ecl1"/>
    <property type="match status" value="1"/>
</dbReference>
<dbReference type="EMBL" id="SRPW01002407">
    <property type="protein sequence ID" value="KAG5993121.1"/>
    <property type="molecule type" value="Genomic_DNA"/>
</dbReference>
<dbReference type="InterPro" id="IPR024368">
    <property type="entry name" value="Ecl1/2/3"/>
</dbReference>
<sequence>MACNSWAHQFCLACDKQIQSDGAAYCSEACRLADQENKSTSSSQSSSPSFTPSGYPWSGSFSSSTVKPSSPPSKPKFYLSPAYDFSNARPYGSTMHVGSPSLSSNLTASMSESSTFTRNLSPSSSYSSLCSMQSTSTTSETNHLSDTAKQELKAYAISFEHVRLQRRRSQ</sequence>
<feature type="compositionally biased region" description="Low complexity" evidence="1">
    <location>
        <begin position="39"/>
        <end position="68"/>
    </location>
</feature>
<reference evidence="2" key="1">
    <citation type="journal article" date="2020" name="bioRxiv">
        <title>Whole genome comparisons of ergot fungi reveals the divergence and evolution of species within the genus Claviceps are the result of varying mechanisms driving genome evolution and host range expansion.</title>
        <authorList>
            <person name="Wyka S.A."/>
            <person name="Mondo S.J."/>
            <person name="Liu M."/>
            <person name="Dettman J."/>
            <person name="Nalam V."/>
            <person name="Broders K.D."/>
        </authorList>
    </citation>
    <scope>NUCLEOTIDE SEQUENCE</scope>
    <source>
        <strain evidence="2">CCC 602</strain>
    </source>
</reference>
<dbReference type="Proteomes" id="UP000748025">
    <property type="component" value="Unassembled WGS sequence"/>
</dbReference>
<comment type="caution">
    <text evidence="2">The sequence shown here is derived from an EMBL/GenBank/DDBJ whole genome shotgun (WGS) entry which is preliminary data.</text>
</comment>
<feature type="region of interest" description="Disordered" evidence="1">
    <location>
        <begin position="37"/>
        <end position="74"/>
    </location>
</feature>
<protein>
    <recommendedName>
        <fullName evidence="4">Life-span regulatory factor domain-containing protein</fullName>
    </recommendedName>
</protein>
<dbReference type="AlphaFoldDB" id="A0A9P7N6Y6"/>
<evidence type="ECO:0000256" key="1">
    <source>
        <dbReference type="SAM" id="MobiDB-lite"/>
    </source>
</evidence>
<proteinExistence type="predicted"/>
<accession>A0A9P7N6Y6</accession>
<dbReference type="OrthoDB" id="2563506at2759"/>
<evidence type="ECO:0008006" key="4">
    <source>
        <dbReference type="Google" id="ProtNLM"/>
    </source>
</evidence>